<dbReference type="EMBL" id="NQYH01000004">
    <property type="protein sequence ID" value="RIY41292.1"/>
    <property type="molecule type" value="Genomic_DNA"/>
</dbReference>
<dbReference type="Pfam" id="PF01047">
    <property type="entry name" value="MarR"/>
    <property type="match status" value="1"/>
</dbReference>
<feature type="domain" description="HTH marR-type" evidence="1">
    <location>
        <begin position="15"/>
        <end position="149"/>
    </location>
</feature>
<dbReference type="PANTHER" id="PTHR33164:SF57">
    <property type="entry name" value="MARR-FAMILY TRANSCRIPTIONAL REGULATOR"/>
    <property type="match status" value="1"/>
</dbReference>
<dbReference type="SMART" id="SM00347">
    <property type="entry name" value="HTH_MARR"/>
    <property type="match status" value="1"/>
</dbReference>
<dbReference type="SUPFAM" id="SSF46785">
    <property type="entry name" value="Winged helix' DNA-binding domain"/>
    <property type="match status" value="1"/>
</dbReference>
<dbReference type="GO" id="GO:0003700">
    <property type="term" value="F:DNA-binding transcription factor activity"/>
    <property type="evidence" value="ECO:0007669"/>
    <property type="project" value="InterPro"/>
</dbReference>
<dbReference type="Proteomes" id="UP000266206">
    <property type="component" value="Unassembled WGS sequence"/>
</dbReference>
<evidence type="ECO:0000313" key="2">
    <source>
        <dbReference type="EMBL" id="RIY41292.1"/>
    </source>
</evidence>
<dbReference type="InterPro" id="IPR036390">
    <property type="entry name" value="WH_DNA-bd_sf"/>
</dbReference>
<dbReference type="InterPro" id="IPR039422">
    <property type="entry name" value="MarR/SlyA-like"/>
</dbReference>
<dbReference type="AlphaFoldDB" id="A0A3A1YSU6"/>
<dbReference type="InterPro" id="IPR000835">
    <property type="entry name" value="HTH_MarR-typ"/>
</dbReference>
<protein>
    <submittedName>
        <fullName evidence="2">MarR family transcriptional regulator</fullName>
    </submittedName>
</protein>
<dbReference type="PROSITE" id="PS50995">
    <property type="entry name" value="HTH_MARR_2"/>
    <property type="match status" value="1"/>
</dbReference>
<proteinExistence type="predicted"/>
<dbReference type="PANTHER" id="PTHR33164">
    <property type="entry name" value="TRANSCRIPTIONAL REGULATOR, MARR FAMILY"/>
    <property type="match status" value="1"/>
</dbReference>
<accession>A0A3A1YSU6</accession>
<sequence length="152" mass="17429">MNALTREPFTPRWRIDNIGRLLNNAIKRFESRILLEMEKAGYGGFSLSHITITRNLDTEGTRATELARRAGITKQSMGELIAQLEQSGIIERQPDPNDRRAKIIFFTPAGMKWLDAFGTALNRAEQEMCAELGEEMFEALRNALLRYDRNRL</sequence>
<dbReference type="RefSeq" id="WP_114419456.1">
    <property type="nucleotide sequence ID" value="NZ_NQYH01000004.1"/>
</dbReference>
<reference evidence="2 3" key="1">
    <citation type="submission" date="2017-08" db="EMBL/GenBank/DDBJ databases">
        <title>Pusillimonas indicus sp. nov., a member of the family Alcaligenaceae isolated from surface seawater.</title>
        <authorList>
            <person name="Li J."/>
        </authorList>
    </citation>
    <scope>NUCLEOTIDE SEQUENCE [LARGE SCALE GENOMIC DNA]</scope>
    <source>
        <strain evidence="2 3">L52-1-41</strain>
    </source>
</reference>
<evidence type="ECO:0000259" key="1">
    <source>
        <dbReference type="PROSITE" id="PS50995"/>
    </source>
</evidence>
<name>A0A3A1YSU6_9BURK</name>
<dbReference type="OrthoDB" id="3215377at2"/>
<dbReference type="GO" id="GO:0006950">
    <property type="term" value="P:response to stress"/>
    <property type="evidence" value="ECO:0007669"/>
    <property type="project" value="TreeGrafter"/>
</dbReference>
<dbReference type="InterPro" id="IPR036388">
    <property type="entry name" value="WH-like_DNA-bd_sf"/>
</dbReference>
<organism evidence="2 3">
    <name type="scientific">Neopusillimonas maritima</name>
    <dbReference type="NCBI Taxonomy" id="2026239"/>
    <lineage>
        <taxon>Bacteria</taxon>
        <taxon>Pseudomonadati</taxon>
        <taxon>Pseudomonadota</taxon>
        <taxon>Betaproteobacteria</taxon>
        <taxon>Burkholderiales</taxon>
        <taxon>Alcaligenaceae</taxon>
        <taxon>Neopusillimonas</taxon>
    </lineage>
</organism>
<gene>
    <name evidence="2" type="ORF">CJP73_07120</name>
</gene>
<dbReference type="Gene3D" id="1.10.10.10">
    <property type="entry name" value="Winged helix-like DNA-binding domain superfamily/Winged helix DNA-binding domain"/>
    <property type="match status" value="1"/>
</dbReference>
<dbReference type="PRINTS" id="PR00598">
    <property type="entry name" value="HTHMARR"/>
</dbReference>
<comment type="caution">
    <text evidence="2">The sequence shown here is derived from an EMBL/GenBank/DDBJ whole genome shotgun (WGS) entry which is preliminary data.</text>
</comment>
<evidence type="ECO:0000313" key="3">
    <source>
        <dbReference type="Proteomes" id="UP000266206"/>
    </source>
</evidence>